<organism evidence="1">
    <name type="scientific">marine sediment metagenome</name>
    <dbReference type="NCBI Taxonomy" id="412755"/>
    <lineage>
        <taxon>unclassified sequences</taxon>
        <taxon>metagenomes</taxon>
        <taxon>ecological metagenomes</taxon>
    </lineage>
</organism>
<name>A0A0F9DLE5_9ZZZZ</name>
<protein>
    <submittedName>
        <fullName evidence="1">Uncharacterized protein</fullName>
    </submittedName>
</protein>
<dbReference type="EMBL" id="LAZR01028456">
    <property type="protein sequence ID" value="KKL62548.1"/>
    <property type="molecule type" value="Genomic_DNA"/>
</dbReference>
<evidence type="ECO:0000313" key="1">
    <source>
        <dbReference type="EMBL" id="KKL62548.1"/>
    </source>
</evidence>
<reference evidence="1" key="1">
    <citation type="journal article" date="2015" name="Nature">
        <title>Complex archaea that bridge the gap between prokaryotes and eukaryotes.</title>
        <authorList>
            <person name="Spang A."/>
            <person name="Saw J.H."/>
            <person name="Jorgensen S.L."/>
            <person name="Zaremba-Niedzwiedzka K."/>
            <person name="Martijn J."/>
            <person name="Lind A.E."/>
            <person name="van Eijk R."/>
            <person name="Schleper C."/>
            <person name="Guy L."/>
            <person name="Ettema T.J."/>
        </authorList>
    </citation>
    <scope>NUCLEOTIDE SEQUENCE</scope>
</reference>
<comment type="caution">
    <text evidence="1">The sequence shown here is derived from an EMBL/GenBank/DDBJ whole genome shotgun (WGS) entry which is preliminary data.</text>
</comment>
<dbReference type="AlphaFoldDB" id="A0A0F9DLE5"/>
<gene>
    <name evidence="1" type="ORF">LCGC14_2184140</name>
</gene>
<feature type="non-terminal residue" evidence="1">
    <location>
        <position position="1"/>
    </location>
</feature>
<accession>A0A0F9DLE5</accession>
<sequence>VQKLVEWVAREIFNICCPGYEFHNEEMYKVFAKQILFNTEHPLALIKNDQLTVDIAIKAGYIIPLEVKE</sequence>
<proteinExistence type="predicted"/>